<dbReference type="Proteomes" id="UP001151760">
    <property type="component" value="Unassembled WGS sequence"/>
</dbReference>
<organism evidence="1 2">
    <name type="scientific">Tanacetum coccineum</name>
    <dbReference type="NCBI Taxonomy" id="301880"/>
    <lineage>
        <taxon>Eukaryota</taxon>
        <taxon>Viridiplantae</taxon>
        <taxon>Streptophyta</taxon>
        <taxon>Embryophyta</taxon>
        <taxon>Tracheophyta</taxon>
        <taxon>Spermatophyta</taxon>
        <taxon>Magnoliopsida</taxon>
        <taxon>eudicotyledons</taxon>
        <taxon>Gunneridae</taxon>
        <taxon>Pentapetalae</taxon>
        <taxon>asterids</taxon>
        <taxon>campanulids</taxon>
        <taxon>Asterales</taxon>
        <taxon>Asteraceae</taxon>
        <taxon>Asteroideae</taxon>
        <taxon>Anthemideae</taxon>
        <taxon>Anthemidinae</taxon>
        <taxon>Tanacetum</taxon>
    </lineage>
</organism>
<evidence type="ECO:0000313" key="2">
    <source>
        <dbReference type="Proteomes" id="UP001151760"/>
    </source>
</evidence>
<gene>
    <name evidence="1" type="ORF">Tco_1078439</name>
</gene>
<proteinExistence type="predicted"/>
<accession>A0ABQ5HQB0</accession>
<dbReference type="EMBL" id="BQNB010019838">
    <property type="protein sequence ID" value="GJT89594.1"/>
    <property type="molecule type" value="Genomic_DNA"/>
</dbReference>
<sequence>MLLYIRGKEHGKDLLDSVLNGPFQYGTIEVPGTPTSPASTRPRTYDNLTNKEKIHEECDIRATNIVLQGLQPDVYTLVNHHTVAKEIWDRVKLLIEGTKLLLQERESKLYNEFDRFTSEKGETIHVTHSSTIILYTSCSSNISGYQAPVVQQQSSAVFLQLDSGLGVQSFLSTNDLINSLNKAMSFISIGHGAECVGKKAQGYAGSGAKVLILDEEQLAFLADLGDRVDSGPDTQTLPNTAIFQTDDLDAFDSDCDEAPSASAVLMAKLFAYDSDVLFEVPNYNIYQDKNVMD</sequence>
<reference evidence="1" key="1">
    <citation type="journal article" date="2022" name="Int. J. Mol. Sci.">
        <title>Draft Genome of Tanacetum Coccineum: Genomic Comparison of Closely Related Tanacetum-Family Plants.</title>
        <authorList>
            <person name="Yamashiro T."/>
            <person name="Shiraishi A."/>
            <person name="Nakayama K."/>
            <person name="Satake H."/>
        </authorList>
    </citation>
    <scope>NUCLEOTIDE SEQUENCE</scope>
</reference>
<name>A0ABQ5HQB0_9ASTR</name>
<evidence type="ECO:0000313" key="1">
    <source>
        <dbReference type="EMBL" id="GJT89594.1"/>
    </source>
</evidence>
<comment type="caution">
    <text evidence="1">The sequence shown here is derived from an EMBL/GenBank/DDBJ whole genome shotgun (WGS) entry which is preliminary data.</text>
</comment>
<keyword evidence="2" id="KW-1185">Reference proteome</keyword>
<protein>
    <recommendedName>
        <fullName evidence="3">Integrase, catalytic region, zinc finger, CCHC-type, peptidase aspartic, catalytic</fullName>
    </recommendedName>
</protein>
<evidence type="ECO:0008006" key="3">
    <source>
        <dbReference type="Google" id="ProtNLM"/>
    </source>
</evidence>
<reference evidence="1" key="2">
    <citation type="submission" date="2022-01" db="EMBL/GenBank/DDBJ databases">
        <authorList>
            <person name="Yamashiro T."/>
            <person name="Shiraishi A."/>
            <person name="Satake H."/>
            <person name="Nakayama K."/>
        </authorList>
    </citation>
    <scope>NUCLEOTIDE SEQUENCE</scope>
</reference>